<name>A0A194WAR5_CYTMA</name>
<evidence type="ECO:0000313" key="1">
    <source>
        <dbReference type="EMBL" id="KUI73526.1"/>
    </source>
</evidence>
<dbReference type="EMBL" id="CM003107">
    <property type="protein sequence ID" value="KUI73526.1"/>
    <property type="molecule type" value="Genomic_DNA"/>
</dbReference>
<gene>
    <name evidence="1" type="ORF">VM1G_11881</name>
</gene>
<proteinExistence type="predicted"/>
<organism evidence="1 2">
    <name type="scientific">Cytospora mali</name>
    <name type="common">Apple Valsa canker fungus</name>
    <name type="synonym">Valsa mali</name>
    <dbReference type="NCBI Taxonomy" id="578113"/>
    <lineage>
        <taxon>Eukaryota</taxon>
        <taxon>Fungi</taxon>
        <taxon>Dikarya</taxon>
        <taxon>Ascomycota</taxon>
        <taxon>Pezizomycotina</taxon>
        <taxon>Sordariomycetes</taxon>
        <taxon>Sordariomycetidae</taxon>
        <taxon>Diaporthales</taxon>
        <taxon>Cytosporaceae</taxon>
        <taxon>Cytospora</taxon>
    </lineage>
</organism>
<evidence type="ECO:0000313" key="2">
    <source>
        <dbReference type="Proteomes" id="UP000078559"/>
    </source>
</evidence>
<sequence length="75" mass="8683">MSSIDSESNSSECEDCEAEEEETKSLIDDYYSLGKRKRSVSDEELPLRKRARFHYDLGEMELSFTAEDLLRGKRA</sequence>
<dbReference type="SMR" id="A0A194WAR5"/>
<reference evidence="1" key="1">
    <citation type="submission" date="2014-12" db="EMBL/GenBank/DDBJ databases">
        <title>Genome Sequence of Valsa Canker Pathogens Uncovers a Specific Adaption of Colonization on Woody Bark.</title>
        <authorList>
            <person name="Yin Z."/>
            <person name="Liu H."/>
            <person name="Gao X."/>
            <person name="Li Z."/>
            <person name="Song N."/>
            <person name="Ke X."/>
            <person name="Dai Q."/>
            <person name="Wu Y."/>
            <person name="Sun Y."/>
            <person name="Xu J.-R."/>
            <person name="Kang Z.K."/>
            <person name="Wang L."/>
            <person name="Huang L."/>
        </authorList>
    </citation>
    <scope>NUCLEOTIDE SEQUENCE [LARGE SCALE GENOMIC DNA]</scope>
    <source>
        <strain evidence="1">03-8</strain>
    </source>
</reference>
<dbReference type="Proteomes" id="UP000078559">
    <property type="component" value="Chromosome 10"/>
</dbReference>
<keyword evidence="2" id="KW-1185">Reference proteome</keyword>
<dbReference type="AlphaFoldDB" id="A0A194WAR5"/>
<protein>
    <submittedName>
        <fullName evidence="1">Uncharacterized protein</fullName>
    </submittedName>
</protein>
<accession>A0A194WAR5</accession>